<accession>A0A3N7F6N7</accession>
<feature type="signal peptide" evidence="1">
    <location>
        <begin position="1"/>
        <end position="18"/>
    </location>
</feature>
<proteinExistence type="predicted"/>
<keyword evidence="1" id="KW-0732">Signal</keyword>
<dbReference type="InParanoid" id="A0A3N7F6N7"/>
<name>A0A3N7F6N7_POPTR</name>
<reference evidence="2 3" key="1">
    <citation type="journal article" date="2006" name="Science">
        <title>The genome of black cottonwood, Populus trichocarpa (Torr. &amp; Gray).</title>
        <authorList>
            <person name="Tuskan G.A."/>
            <person name="Difazio S."/>
            <person name="Jansson S."/>
            <person name="Bohlmann J."/>
            <person name="Grigoriev I."/>
            <person name="Hellsten U."/>
            <person name="Putnam N."/>
            <person name="Ralph S."/>
            <person name="Rombauts S."/>
            <person name="Salamov A."/>
            <person name="Schein J."/>
            <person name="Sterck L."/>
            <person name="Aerts A."/>
            <person name="Bhalerao R.R."/>
            <person name="Bhalerao R.P."/>
            <person name="Blaudez D."/>
            <person name="Boerjan W."/>
            <person name="Brun A."/>
            <person name="Brunner A."/>
            <person name="Busov V."/>
            <person name="Campbell M."/>
            <person name="Carlson J."/>
            <person name="Chalot M."/>
            <person name="Chapman J."/>
            <person name="Chen G.L."/>
            <person name="Cooper D."/>
            <person name="Coutinho P.M."/>
            <person name="Couturier J."/>
            <person name="Covert S."/>
            <person name="Cronk Q."/>
            <person name="Cunningham R."/>
            <person name="Davis J."/>
            <person name="Degroeve S."/>
            <person name="Dejardin A."/>
            <person name="Depamphilis C."/>
            <person name="Detter J."/>
            <person name="Dirks B."/>
            <person name="Dubchak I."/>
            <person name="Duplessis S."/>
            <person name="Ehlting J."/>
            <person name="Ellis B."/>
            <person name="Gendler K."/>
            <person name="Goodstein D."/>
            <person name="Gribskov M."/>
            <person name="Grimwood J."/>
            <person name="Groover A."/>
            <person name="Gunter L."/>
            <person name="Hamberger B."/>
            <person name="Heinze B."/>
            <person name="Helariutta Y."/>
            <person name="Henrissat B."/>
            <person name="Holligan D."/>
            <person name="Holt R."/>
            <person name="Huang W."/>
            <person name="Islam-Faridi N."/>
            <person name="Jones S."/>
            <person name="Jones-Rhoades M."/>
            <person name="Jorgensen R."/>
            <person name="Joshi C."/>
            <person name="Kangasjarvi J."/>
            <person name="Karlsson J."/>
            <person name="Kelleher C."/>
            <person name="Kirkpatrick R."/>
            <person name="Kirst M."/>
            <person name="Kohler A."/>
            <person name="Kalluri U."/>
            <person name="Larimer F."/>
            <person name="Leebens-Mack J."/>
            <person name="Leple J.C."/>
            <person name="Locascio P."/>
            <person name="Lou Y."/>
            <person name="Lucas S."/>
            <person name="Martin F."/>
            <person name="Montanini B."/>
            <person name="Napoli C."/>
            <person name="Nelson D.R."/>
            <person name="Nelson C."/>
            <person name="Nieminen K."/>
            <person name="Nilsson O."/>
            <person name="Pereda V."/>
            <person name="Peter G."/>
            <person name="Philippe R."/>
            <person name="Pilate G."/>
            <person name="Poliakov A."/>
            <person name="Razumovskaya J."/>
            <person name="Richardson P."/>
            <person name="Rinaldi C."/>
            <person name="Ritland K."/>
            <person name="Rouze P."/>
            <person name="Ryaboy D."/>
            <person name="Schmutz J."/>
            <person name="Schrader J."/>
            <person name="Segerman B."/>
            <person name="Shin H."/>
            <person name="Siddiqui A."/>
            <person name="Sterky F."/>
            <person name="Terry A."/>
            <person name="Tsai C.J."/>
            <person name="Uberbacher E."/>
            <person name="Unneberg P."/>
            <person name="Vahala J."/>
            <person name="Wall K."/>
            <person name="Wessler S."/>
            <person name="Yang G."/>
            <person name="Yin T."/>
            <person name="Douglas C."/>
            <person name="Marra M."/>
            <person name="Sandberg G."/>
            <person name="Van de Peer Y."/>
            <person name="Rokhsar D."/>
        </authorList>
    </citation>
    <scope>NUCLEOTIDE SEQUENCE [LARGE SCALE GENOMIC DNA]</scope>
    <source>
        <strain evidence="3">cv. Nisqually</strain>
    </source>
</reference>
<dbReference type="AlphaFoldDB" id="A0A3N7F6N7"/>
<protein>
    <submittedName>
        <fullName evidence="2">Uncharacterized protein</fullName>
    </submittedName>
</protein>
<sequence length="82" mass="9123">MFWIISCLSFGAFQISECSCFHGGFCLVSCLINPFILMFNSLCLTLDLIVFETTNKLISGGSNQETHCFWHNNLPSAANPIL</sequence>
<evidence type="ECO:0000313" key="3">
    <source>
        <dbReference type="Proteomes" id="UP000006729"/>
    </source>
</evidence>
<gene>
    <name evidence="2" type="ORF">POPTR_007G003032</name>
</gene>
<feature type="chain" id="PRO_5017941676" evidence="1">
    <location>
        <begin position="19"/>
        <end position="82"/>
    </location>
</feature>
<dbReference type="EMBL" id="CM009296">
    <property type="protein sequence ID" value="RQO92339.1"/>
    <property type="molecule type" value="Genomic_DNA"/>
</dbReference>
<keyword evidence="3" id="KW-1185">Reference proteome</keyword>
<organism evidence="2 3">
    <name type="scientific">Populus trichocarpa</name>
    <name type="common">Western balsam poplar</name>
    <name type="synonym">Populus balsamifera subsp. trichocarpa</name>
    <dbReference type="NCBI Taxonomy" id="3694"/>
    <lineage>
        <taxon>Eukaryota</taxon>
        <taxon>Viridiplantae</taxon>
        <taxon>Streptophyta</taxon>
        <taxon>Embryophyta</taxon>
        <taxon>Tracheophyta</taxon>
        <taxon>Spermatophyta</taxon>
        <taxon>Magnoliopsida</taxon>
        <taxon>eudicotyledons</taxon>
        <taxon>Gunneridae</taxon>
        <taxon>Pentapetalae</taxon>
        <taxon>rosids</taxon>
        <taxon>fabids</taxon>
        <taxon>Malpighiales</taxon>
        <taxon>Salicaceae</taxon>
        <taxon>Saliceae</taxon>
        <taxon>Populus</taxon>
    </lineage>
</organism>
<evidence type="ECO:0000256" key="1">
    <source>
        <dbReference type="SAM" id="SignalP"/>
    </source>
</evidence>
<dbReference type="Proteomes" id="UP000006729">
    <property type="component" value="Chromosome 7"/>
</dbReference>
<evidence type="ECO:0000313" key="2">
    <source>
        <dbReference type="EMBL" id="RQO92339.1"/>
    </source>
</evidence>